<dbReference type="OrthoDB" id="65897at2"/>
<protein>
    <submittedName>
        <fullName evidence="4">N-acetyltransferase</fullName>
    </submittedName>
    <submittedName>
        <fullName evidence="5">Putative GNAT family acetyltransferase</fullName>
        <ecNumber evidence="5">2.3.1.-</ecNumber>
    </submittedName>
</protein>
<evidence type="ECO:0000313" key="5">
    <source>
        <dbReference type="EMBL" id="SUJ23043.1"/>
    </source>
</evidence>
<dbReference type="SUPFAM" id="SSF55729">
    <property type="entry name" value="Acyl-CoA N-acyltransferases (Nat)"/>
    <property type="match status" value="1"/>
</dbReference>
<evidence type="ECO:0000256" key="2">
    <source>
        <dbReference type="ARBA" id="ARBA00023315"/>
    </source>
</evidence>
<keyword evidence="1 5" id="KW-0808">Transferase</keyword>
<dbReference type="PANTHER" id="PTHR42919">
    <property type="entry name" value="N-ALPHA-ACETYLTRANSFERASE"/>
    <property type="match status" value="1"/>
</dbReference>
<dbReference type="EMBL" id="BKAV01000003">
    <property type="protein sequence ID" value="GEP99569.1"/>
    <property type="molecule type" value="Genomic_DNA"/>
</dbReference>
<evidence type="ECO:0000313" key="6">
    <source>
        <dbReference type="Proteomes" id="UP000254956"/>
    </source>
</evidence>
<dbReference type="InterPro" id="IPR000182">
    <property type="entry name" value="GNAT_dom"/>
</dbReference>
<keyword evidence="2 5" id="KW-0012">Acyltransferase</keyword>
<dbReference type="InterPro" id="IPR051556">
    <property type="entry name" value="N-term/lysine_N-AcTrnsfr"/>
</dbReference>
<evidence type="ECO:0000313" key="4">
    <source>
        <dbReference type="EMBL" id="GEP99569.1"/>
    </source>
</evidence>
<dbReference type="Proteomes" id="UP000254956">
    <property type="component" value="Unassembled WGS sequence"/>
</dbReference>
<dbReference type="Gene3D" id="3.40.630.30">
    <property type="match status" value="1"/>
</dbReference>
<dbReference type="CDD" id="cd04301">
    <property type="entry name" value="NAT_SF"/>
    <property type="match status" value="1"/>
</dbReference>
<organism evidence="5 6">
    <name type="scientific">Staphylococcus arlettae</name>
    <dbReference type="NCBI Taxonomy" id="29378"/>
    <lineage>
        <taxon>Bacteria</taxon>
        <taxon>Bacillati</taxon>
        <taxon>Bacillota</taxon>
        <taxon>Bacilli</taxon>
        <taxon>Bacillales</taxon>
        <taxon>Staphylococcaceae</taxon>
        <taxon>Staphylococcus</taxon>
    </lineage>
</organism>
<feature type="domain" description="N-acetyltransferase" evidence="3">
    <location>
        <begin position="11"/>
        <end position="156"/>
    </location>
</feature>
<dbReference type="AlphaFoldDB" id="A0A380CMZ3"/>
<dbReference type="PROSITE" id="PS51186">
    <property type="entry name" value="GNAT"/>
    <property type="match status" value="1"/>
</dbReference>
<dbReference type="EMBL" id="UGZE01000001">
    <property type="protein sequence ID" value="SUJ23043.1"/>
    <property type="molecule type" value="Genomic_DNA"/>
</dbReference>
<evidence type="ECO:0000259" key="3">
    <source>
        <dbReference type="PROSITE" id="PS51186"/>
    </source>
</evidence>
<dbReference type="GO" id="GO:0016747">
    <property type="term" value="F:acyltransferase activity, transferring groups other than amino-acyl groups"/>
    <property type="evidence" value="ECO:0007669"/>
    <property type="project" value="InterPro"/>
</dbReference>
<gene>
    <name evidence="5" type="primary">yycN_2</name>
    <name evidence="5" type="ORF">NCTC12413_02073</name>
    <name evidence="4" type="ORF">SAR03_06070</name>
</gene>
<name>A0A380CMZ3_9STAP</name>
<dbReference type="Pfam" id="PF00583">
    <property type="entry name" value="Acetyltransf_1"/>
    <property type="match status" value="1"/>
</dbReference>
<reference evidence="4 7" key="2">
    <citation type="submission" date="2019-07" db="EMBL/GenBank/DDBJ databases">
        <title>Whole genome shotgun sequence of Staphylococcus arlettae NBRC 109765.</title>
        <authorList>
            <person name="Hosoyama A."/>
            <person name="Uohara A."/>
            <person name="Ohji S."/>
            <person name="Ichikawa N."/>
        </authorList>
    </citation>
    <scope>NUCLEOTIDE SEQUENCE [LARGE SCALE GENOMIC DNA]</scope>
    <source>
        <strain evidence="4 7">NBRC 109765</strain>
    </source>
</reference>
<keyword evidence="7" id="KW-1185">Reference proteome</keyword>
<evidence type="ECO:0000313" key="7">
    <source>
        <dbReference type="Proteomes" id="UP000321598"/>
    </source>
</evidence>
<evidence type="ECO:0000256" key="1">
    <source>
        <dbReference type="ARBA" id="ARBA00022679"/>
    </source>
</evidence>
<dbReference type="EC" id="2.3.1.-" evidence="5"/>
<dbReference type="InterPro" id="IPR016181">
    <property type="entry name" value="Acyl_CoA_acyltransferase"/>
</dbReference>
<dbReference type="RefSeq" id="WP_103388080.1">
    <property type="nucleotide sequence ID" value="NZ_BKAV01000003.1"/>
</dbReference>
<reference evidence="5 6" key="1">
    <citation type="submission" date="2018-06" db="EMBL/GenBank/DDBJ databases">
        <authorList>
            <consortium name="Pathogen Informatics"/>
            <person name="Doyle S."/>
        </authorList>
    </citation>
    <scope>NUCLEOTIDE SEQUENCE [LARGE SCALE GENOMIC DNA]</scope>
    <source>
        <strain evidence="5 6">NCTC12413</strain>
    </source>
</reference>
<accession>A0A380CMZ3</accession>
<proteinExistence type="predicted"/>
<sequence>MCVYLKQMNKKVFESFYEESIVDYANEHVKSGDWEAEGSTERARSEFENLLPEGLDTSNQYLLSAIYNNVEIGYVWLHIYDGKDQKKCFIYDINIKDAYRGQGLGTKTMRSIEEYCKDTDVETIGLHVFGHNKRAVALYNKMGFETTNYRMEKKLK</sequence>
<dbReference type="Proteomes" id="UP000321598">
    <property type="component" value="Unassembled WGS sequence"/>
</dbReference>
<dbReference type="PANTHER" id="PTHR42919:SF8">
    <property type="entry name" value="N-ALPHA-ACETYLTRANSFERASE 50"/>
    <property type="match status" value="1"/>
</dbReference>